<comment type="similarity">
    <text evidence="4">Belongs to the TonB-dependent receptor family.</text>
</comment>
<dbReference type="Pfam" id="PF07715">
    <property type="entry name" value="Plug"/>
    <property type="match status" value="1"/>
</dbReference>
<evidence type="ECO:0000259" key="6">
    <source>
        <dbReference type="Pfam" id="PF00593"/>
    </source>
</evidence>
<dbReference type="RefSeq" id="WP_221304262.1">
    <property type="nucleotide sequence ID" value="NZ_JACHHZ010000004.1"/>
</dbReference>
<comment type="subcellular location">
    <subcellularLocation>
        <location evidence="1 4">Cell outer membrane</location>
    </subcellularLocation>
</comment>
<evidence type="ECO:0000256" key="1">
    <source>
        <dbReference type="ARBA" id="ARBA00004442"/>
    </source>
</evidence>
<keyword evidence="2 4" id="KW-0472">Membrane</keyword>
<proteinExistence type="inferred from homology"/>
<dbReference type="EMBL" id="JACHHZ010000004">
    <property type="protein sequence ID" value="MBB6094682.1"/>
    <property type="molecule type" value="Genomic_DNA"/>
</dbReference>
<keyword evidence="9" id="KW-1185">Reference proteome</keyword>
<keyword evidence="3" id="KW-0998">Cell outer membrane</keyword>
<dbReference type="InterPro" id="IPR012910">
    <property type="entry name" value="Plug_dom"/>
</dbReference>
<evidence type="ECO:0000256" key="5">
    <source>
        <dbReference type="SAM" id="SignalP"/>
    </source>
</evidence>
<dbReference type="Proteomes" id="UP000588068">
    <property type="component" value="Unassembled WGS sequence"/>
</dbReference>
<keyword evidence="5" id="KW-0732">Signal</keyword>
<dbReference type="AlphaFoldDB" id="A0A841HRM8"/>
<keyword evidence="8" id="KW-0675">Receptor</keyword>
<dbReference type="PANTHER" id="PTHR40980:SF3">
    <property type="entry name" value="TONB-DEPENDENT RECEPTOR-LIKE BETA-BARREL DOMAIN-CONTAINING PROTEIN"/>
    <property type="match status" value="1"/>
</dbReference>
<feature type="domain" description="TonB-dependent receptor plug" evidence="7">
    <location>
        <begin position="58"/>
        <end position="170"/>
    </location>
</feature>
<gene>
    <name evidence="8" type="ORF">HNQ60_003569</name>
</gene>
<dbReference type="SUPFAM" id="SSF56935">
    <property type="entry name" value="Porins"/>
    <property type="match status" value="1"/>
</dbReference>
<organism evidence="8 9">
    <name type="scientific">Povalibacter uvarum</name>
    <dbReference type="NCBI Taxonomy" id="732238"/>
    <lineage>
        <taxon>Bacteria</taxon>
        <taxon>Pseudomonadati</taxon>
        <taxon>Pseudomonadota</taxon>
        <taxon>Gammaproteobacteria</taxon>
        <taxon>Steroidobacterales</taxon>
        <taxon>Steroidobacteraceae</taxon>
        <taxon>Povalibacter</taxon>
    </lineage>
</organism>
<name>A0A841HRM8_9GAMM</name>
<feature type="chain" id="PRO_5032332019" evidence="5">
    <location>
        <begin position="30"/>
        <end position="1028"/>
    </location>
</feature>
<evidence type="ECO:0000259" key="7">
    <source>
        <dbReference type="Pfam" id="PF07715"/>
    </source>
</evidence>
<dbReference type="InterPro" id="IPR037066">
    <property type="entry name" value="Plug_dom_sf"/>
</dbReference>
<reference evidence="8 9" key="1">
    <citation type="submission" date="2020-08" db="EMBL/GenBank/DDBJ databases">
        <title>Genomic Encyclopedia of Type Strains, Phase IV (KMG-IV): sequencing the most valuable type-strain genomes for metagenomic binning, comparative biology and taxonomic classification.</title>
        <authorList>
            <person name="Goeker M."/>
        </authorList>
    </citation>
    <scope>NUCLEOTIDE SEQUENCE [LARGE SCALE GENOMIC DNA]</scope>
    <source>
        <strain evidence="8 9">DSM 26723</strain>
    </source>
</reference>
<dbReference type="Gene3D" id="2.170.130.10">
    <property type="entry name" value="TonB-dependent receptor, plug domain"/>
    <property type="match status" value="1"/>
</dbReference>
<dbReference type="InterPro" id="IPR036942">
    <property type="entry name" value="Beta-barrel_TonB_sf"/>
</dbReference>
<feature type="signal peptide" evidence="5">
    <location>
        <begin position="1"/>
        <end position="29"/>
    </location>
</feature>
<sequence>MKIAKQQTARKASVLGMCVTAVLAQQAYAQTPPANAQTLEEVVVTGFRKSLEDSTAAKRESVGFVDAIFAEDIGKFPDTNIAESFQRIPGVQISREISGEGTTVAIRGLNTNFTRVLLNGAPVAIATGPQEGSGANREVPLDLFPTELFSKLEVSKTPNAEMVEGGAAGTVNMRMSRPFDNEGQHLTYSIQGIDNSNAEDMGGRGALIASSTWDKFGVLAGVTAVRQKVATTGFETVGWANLALTQAQCGFNNATPPAPLPCNTTAGNGPGTAATVPDNASTQAAGLTPGAPIDQAFLLANNPGRTIQQIDNAVIPRLGRQMFEEGDRDRYNGVVSLEFRPSDDLHFFLDSMYGKQESRFDREAVAWAVRAGSQGGRPIPTQLEVDRENCANGCVATAGTFLNAQFMLEYRPYTEESEFWGTNPGMNWQITDKLNLDVQGNFTKSEFHRQASTALFISDTGTVTYSNVGGDRPTISSSVDLNDPNSWQWLILDRGGTDVGRVNLQDENRETETAGGRFAVTWGDETFSVKAGGAYDQLSRDIRPSAADAQWQAQVCGGDPDNFQPGPNGQPACRGETAGQITAGVNGYPTYAAPYPGSLIPNAAVPSYLRPTRHGIATVNWGDFRRDSNYDAVRADAPESGATPSTANWGSIEEDVSALFAQVNGDFEIASNRTRYNVGVRWVKTEQLITSRLTFANPANPALPDGQRLPDLINIVPVEAEYENWLPSANVAMNLTENAVVRAGLSKTMTRANPTDMLLGLSIRNADVSQVDLGNPDLEPYLSDNIDLGFEYYTGAEGYVGIAAFRKGIEGFTQRQSQNITFGDLAQYGVTLDTLAQQQRDSVIARGGNAAPVELRQTVNASGRLTINGLEFNWVQPLDFLLDGIGLGGLGFTANYTIIDQKGEGAAPAIAIGVPPESYNATLYYDKYGVSARVSVTHSQGSQASGPNSNQSGVIGAELFGDDYTQYDFSSSFDFSEMFGWSEFVPQLTVDVINITEESRRTYQQYSNATYNLFDSGRTVMVGLRGRF</sequence>
<dbReference type="PANTHER" id="PTHR40980">
    <property type="entry name" value="PLUG DOMAIN-CONTAINING PROTEIN"/>
    <property type="match status" value="1"/>
</dbReference>
<evidence type="ECO:0000256" key="2">
    <source>
        <dbReference type="ARBA" id="ARBA00023136"/>
    </source>
</evidence>
<evidence type="ECO:0000313" key="9">
    <source>
        <dbReference type="Proteomes" id="UP000588068"/>
    </source>
</evidence>
<dbReference type="Pfam" id="PF00593">
    <property type="entry name" value="TonB_dep_Rec_b-barrel"/>
    <property type="match status" value="1"/>
</dbReference>
<dbReference type="InterPro" id="IPR010104">
    <property type="entry name" value="TonB_rcpt_bac"/>
</dbReference>
<comment type="caution">
    <text evidence="8">The sequence shown here is derived from an EMBL/GenBank/DDBJ whole genome shotgun (WGS) entry which is preliminary data.</text>
</comment>
<dbReference type="Gene3D" id="2.40.170.20">
    <property type="entry name" value="TonB-dependent receptor, beta-barrel domain"/>
    <property type="match status" value="1"/>
</dbReference>
<accession>A0A841HRM8</accession>
<evidence type="ECO:0000256" key="4">
    <source>
        <dbReference type="RuleBase" id="RU003357"/>
    </source>
</evidence>
<evidence type="ECO:0000313" key="8">
    <source>
        <dbReference type="EMBL" id="MBB6094682.1"/>
    </source>
</evidence>
<evidence type="ECO:0000256" key="3">
    <source>
        <dbReference type="ARBA" id="ARBA00023237"/>
    </source>
</evidence>
<dbReference type="InterPro" id="IPR000531">
    <property type="entry name" value="Beta-barrel_TonB"/>
</dbReference>
<dbReference type="NCBIfam" id="TIGR01782">
    <property type="entry name" value="TonB-Xanth-Caul"/>
    <property type="match status" value="1"/>
</dbReference>
<keyword evidence="4" id="KW-0798">TonB box</keyword>
<feature type="domain" description="TonB-dependent receptor-like beta-barrel" evidence="6">
    <location>
        <begin position="621"/>
        <end position="995"/>
    </location>
</feature>
<protein>
    <submittedName>
        <fullName evidence="8">TonB-dependent receptor</fullName>
    </submittedName>
</protein>
<dbReference type="GO" id="GO:0009279">
    <property type="term" value="C:cell outer membrane"/>
    <property type="evidence" value="ECO:0007669"/>
    <property type="project" value="UniProtKB-SubCell"/>
</dbReference>